<name>A0ABV5VWE7_9BACL</name>
<proteinExistence type="predicted"/>
<keyword evidence="3" id="KW-1185">Reference proteome</keyword>
<evidence type="ECO:0000256" key="1">
    <source>
        <dbReference type="SAM" id="Phobius"/>
    </source>
</evidence>
<keyword evidence="1" id="KW-0812">Transmembrane</keyword>
<feature type="transmembrane region" description="Helical" evidence="1">
    <location>
        <begin position="12"/>
        <end position="32"/>
    </location>
</feature>
<comment type="caution">
    <text evidence="2">The sequence shown here is derived from an EMBL/GenBank/DDBJ whole genome shotgun (WGS) entry which is preliminary data.</text>
</comment>
<evidence type="ECO:0000313" key="3">
    <source>
        <dbReference type="Proteomes" id="UP001589619"/>
    </source>
</evidence>
<dbReference type="Proteomes" id="UP001589619">
    <property type="component" value="Unassembled WGS sequence"/>
</dbReference>
<protein>
    <submittedName>
        <fullName evidence="2">CLC_0170 family protein</fullName>
    </submittedName>
</protein>
<organism evidence="2 3">
    <name type="scientific">Paenibacillus hodogayensis</name>
    <dbReference type="NCBI Taxonomy" id="279208"/>
    <lineage>
        <taxon>Bacteria</taxon>
        <taxon>Bacillati</taxon>
        <taxon>Bacillota</taxon>
        <taxon>Bacilli</taxon>
        <taxon>Bacillales</taxon>
        <taxon>Paenibacillaceae</taxon>
        <taxon>Paenibacillus</taxon>
    </lineage>
</organism>
<dbReference type="EMBL" id="JBHMAG010000012">
    <property type="protein sequence ID" value="MFB9752634.1"/>
    <property type="molecule type" value="Genomic_DNA"/>
</dbReference>
<gene>
    <name evidence="2" type="ORF">ACFFNY_13790</name>
</gene>
<reference evidence="2 3" key="1">
    <citation type="submission" date="2024-09" db="EMBL/GenBank/DDBJ databases">
        <authorList>
            <person name="Sun Q."/>
            <person name="Mori K."/>
        </authorList>
    </citation>
    <scope>NUCLEOTIDE SEQUENCE [LARGE SCALE GENOMIC DNA]</scope>
    <source>
        <strain evidence="2 3">JCM 12520</strain>
    </source>
</reference>
<evidence type="ECO:0000313" key="2">
    <source>
        <dbReference type="EMBL" id="MFB9752634.1"/>
    </source>
</evidence>
<keyword evidence="1" id="KW-1133">Transmembrane helix</keyword>
<accession>A0ABV5VWE7</accession>
<dbReference type="NCBIfam" id="NF042414">
    <property type="entry name" value="CLC_0170_fam"/>
    <property type="match status" value="1"/>
</dbReference>
<feature type="transmembrane region" description="Helical" evidence="1">
    <location>
        <begin position="44"/>
        <end position="66"/>
    </location>
</feature>
<keyword evidence="1" id="KW-0472">Membrane</keyword>
<sequence>MWTSSYVGYLNYIIILFLTSGLFTLLVDLSHYKKDGKMTRERKAAVFTGWMNVVLGIVALVGSWYYKRYIW</sequence>
<dbReference type="InterPro" id="IPR049971">
    <property type="entry name" value="CLC_0170-like"/>
</dbReference>
<dbReference type="RefSeq" id="WP_344903696.1">
    <property type="nucleotide sequence ID" value="NZ_BAAAYO010000001.1"/>
</dbReference>